<name>D8U590_VOLCA</name>
<evidence type="ECO:0008006" key="13">
    <source>
        <dbReference type="Google" id="ProtNLM"/>
    </source>
</evidence>
<dbReference type="SUPFAM" id="SSF103506">
    <property type="entry name" value="Mitochondrial carrier"/>
    <property type="match status" value="1"/>
</dbReference>
<comment type="subcellular location">
    <subcellularLocation>
        <location evidence="1">Membrane</location>
        <topology evidence="1">Multi-pass membrane protein</topology>
    </subcellularLocation>
</comment>
<feature type="repeat" description="Solcar" evidence="8">
    <location>
        <begin position="100"/>
        <end position="179"/>
    </location>
</feature>
<dbReference type="InterPro" id="IPR018108">
    <property type="entry name" value="MCP_transmembrane"/>
</dbReference>
<dbReference type="Proteomes" id="UP000001058">
    <property type="component" value="Unassembled WGS sequence"/>
</dbReference>
<accession>D8U590</accession>
<dbReference type="Gene3D" id="1.50.40.10">
    <property type="entry name" value="Mitochondrial carrier domain"/>
    <property type="match status" value="1"/>
</dbReference>
<dbReference type="AlphaFoldDB" id="D8U590"/>
<evidence type="ECO:0000256" key="4">
    <source>
        <dbReference type="ARBA" id="ARBA00022692"/>
    </source>
</evidence>
<evidence type="ECO:0000256" key="2">
    <source>
        <dbReference type="ARBA" id="ARBA00006375"/>
    </source>
</evidence>
<feature type="region of interest" description="Disordered" evidence="10">
    <location>
        <begin position="185"/>
        <end position="210"/>
    </location>
</feature>
<evidence type="ECO:0000256" key="10">
    <source>
        <dbReference type="SAM" id="MobiDB-lite"/>
    </source>
</evidence>
<keyword evidence="5" id="KW-0677">Repeat</keyword>
<evidence type="ECO:0000256" key="8">
    <source>
        <dbReference type="PROSITE-ProRule" id="PRU00282"/>
    </source>
</evidence>
<dbReference type="PROSITE" id="PS50920">
    <property type="entry name" value="SOLCAR"/>
    <property type="match status" value="1"/>
</dbReference>
<dbReference type="eggNOG" id="KOG0768">
    <property type="taxonomic scope" value="Eukaryota"/>
</dbReference>
<evidence type="ECO:0000256" key="1">
    <source>
        <dbReference type="ARBA" id="ARBA00004141"/>
    </source>
</evidence>
<evidence type="ECO:0000256" key="5">
    <source>
        <dbReference type="ARBA" id="ARBA00022737"/>
    </source>
</evidence>
<dbReference type="GO" id="GO:0016020">
    <property type="term" value="C:membrane"/>
    <property type="evidence" value="ECO:0007669"/>
    <property type="project" value="UniProtKB-SubCell"/>
</dbReference>
<keyword evidence="3 9" id="KW-0813">Transport</keyword>
<evidence type="ECO:0000313" key="11">
    <source>
        <dbReference type="EMBL" id="EFJ45110.1"/>
    </source>
</evidence>
<dbReference type="KEGG" id="vcn:VOLCADRAFT_94610"/>
<dbReference type="EMBL" id="GL378359">
    <property type="protein sequence ID" value="EFJ45110.1"/>
    <property type="molecule type" value="Genomic_DNA"/>
</dbReference>
<evidence type="ECO:0000256" key="6">
    <source>
        <dbReference type="ARBA" id="ARBA00022989"/>
    </source>
</evidence>
<dbReference type="Pfam" id="PF00153">
    <property type="entry name" value="Mito_carr"/>
    <property type="match status" value="1"/>
</dbReference>
<organism evidence="12">
    <name type="scientific">Volvox carteri f. nagariensis</name>
    <dbReference type="NCBI Taxonomy" id="3068"/>
    <lineage>
        <taxon>Eukaryota</taxon>
        <taxon>Viridiplantae</taxon>
        <taxon>Chlorophyta</taxon>
        <taxon>core chlorophytes</taxon>
        <taxon>Chlorophyceae</taxon>
        <taxon>CS clade</taxon>
        <taxon>Chlamydomonadales</taxon>
        <taxon>Volvocaceae</taxon>
        <taxon>Volvox</taxon>
    </lineage>
</organism>
<comment type="similarity">
    <text evidence="2 9">Belongs to the mitochondrial carrier (TC 2.A.29) family.</text>
</comment>
<evidence type="ECO:0000313" key="12">
    <source>
        <dbReference type="Proteomes" id="UP000001058"/>
    </source>
</evidence>
<gene>
    <name evidence="11" type="ORF">VOLCADRAFT_94610</name>
</gene>
<keyword evidence="7 8" id="KW-0472">Membrane</keyword>
<dbReference type="RefSeq" id="XP_002953786.1">
    <property type="nucleotide sequence ID" value="XM_002953740.1"/>
</dbReference>
<keyword evidence="4 8" id="KW-0812">Transmembrane</keyword>
<dbReference type="OrthoDB" id="545572at2759"/>
<evidence type="ECO:0000256" key="3">
    <source>
        <dbReference type="ARBA" id="ARBA00022448"/>
    </source>
</evidence>
<keyword evidence="6" id="KW-1133">Transmembrane helix</keyword>
<keyword evidence="12" id="KW-1185">Reference proteome</keyword>
<dbReference type="InParanoid" id="D8U590"/>
<sequence>MHRSNRHQPLNQPFMCLVSARISVLLCIALPPRARWLPVVRAPFPVPGSYQGALGTLAAGCLWSGVFGSVYVPVRAAVEATNASEAPSDTQHYHHQRPCWSPAVAAAAGSLAASCVRVPLQVVKDRMERKQFFCSLQAFERILVLEGLSSLYIGWTRSVAKNLPFDALLFLLYDTGKSLLAAAKQPRRLAQSHPHHHHQHQPAEQAPAAAEAEPPYKFWEAAAIGGMAGAAASLLTSPLELLSPPSAISLWARNHDGGTRAGNLTGAAAVVRGIKGWDGCSAGDACQRTMHLTNKSSGGGSGVHVPPRGTSLPPLGHVARDLFPPAMGSLDGASVGAHSSPTAAAALPSVVKVRIWHRTDAGFARPHGCLLQEAESMD</sequence>
<protein>
    <recommendedName>
        <fullName evidence="13">Mitochondrial carrier protein</fullName>
    </recommendedName>
</protein>
<reference evidence="11 12" key="1">
    <citation type="journal article" date="2010" name="Science">
        <title>Genomic analysis of organismal complexity in the multicellular green alga Volvox carteri.</title>
        <authorList>
            <person name="Prochnik S.E."/>
            <person name="Umen J."/>
            <person name="Nedelcu A.M."/>
            <person name="Hallmann A."/>
            <person name="Miller S.M."/>
            <person name="Nishii I."/>
            <person name="Ferris P."/>
            <person name="Kuo A."/>
            <person name="Mitros T."/>
            <person name="Fritz-Laylin L.K."/>
            <person name="Hellsten U."/>
            <person name="Chapman J."/>
            <person name="Simakov O."/>
            <person name="Rensing S.A."/>
            <person name="Terry A."/>
            <person name="Pangilinan J."/>
            <person name="Kapitonov V."/>
            <person name="Jurka J."/>
            <person name="Salamov A."/>
            <person name="Shapiro H."/>
            <person name="Schmutz J."/>
            <person name="Grimwood J."/>
            <person name="Lindquist E."/>
            <person name="Lucas S."/>
            <person name="Grigoriev I.V."/>
            <person name="Schmitt R."/>
            <person name="Kirk D."/>
            <person name="Rokhsar D.S."/>
        </authorList>
    </citation>
    <scope>NUCLEOTIDE SEQUENCE [LARGE SCALE GENOMIC DNA]</scope>
    <source>
        <strain evidence="12">f. Nagariensis / Eve</strain>
    </source>
</reference>
<dbReference type="InterPro" id="IPR023395">
    <property type="entry name" value="MCP_dom_sf"/>
</dbReference>
<evidence type="ECO:0000256" key="7">
    <source>
        <dbReference type="ARBA" id="ARBA00023136"/>
    </source>
</evidence>
<dbReference type="PANTHER" id="PTHR45667">
    <property type="entry name" value="S-ADENOSYLMETHIONINE MITOCHONDRIAL CARRIER PROTEIN"/>
    <property type="match status" value="1"/>
</dbReference>
<evidence type="ECO:0000256" key="9">
    <source>
        <dbReference type="RuleBase" id="RU000488"/>
    </source>
</evidence>
<dbReference type="GeneID" id="9616939"/>
<proteinExistence type="inferred from homology"/>